<feature type="transmembrane region" description="Helical" evidence="2">
    <location>
        <begin position="43"/>
        <end position="66"/>
    </location>
</feature>
<organism evidence="3 4">
    <name type="scientific">Geodia barretti</name>
    <name type="common">Barrett's horny sponge</name>
    <dbReference type="NCBI Taxonomy" id="519541"/>
    <lineage>
        <taxon>Eukaryota</taxon>
        <taxon>Metazoa</taxon>
        <taxon>Porifera</taxon>
        <taxon>Demospongiae</taxon>
        <taxon>Heteroscleromorpha</taxon>
        <taxon>Tetractinellida</taxon>
        <taxon>Astrophorina</taxon>
        <taxon>Geodiidae</taxon>
        <taxon>Geodia</taxon>
    </lineage>
</organism>
<protein>
    <submittedName>
        <fullName evidence="3">Uncharacterized protein</fullName>
    </submittedName>
</protein>
<keyword evidence="4" id="KW-1185">Reference proteome</keyword>
<dbReference type="EMBL" id="CASHTH010002986">
    <property type="protein sequence ID" value="CAI8038232.1"/>
    <property type="molecule type" value="Genomic_DNA"/>
</dbReference>
<gene>
    <name evidence="3" type="ORF">GBAR_LOCUS21318</name>
</gene>
<evidence type="ECO:0000256" key="2">
    <source>
        <dbReference type="SAM" id="Phobius"/>
    </source>
</evidence>
<dbReference type="PANTHER" id="PTHR12242:SF1">
    <property type="entry name" value="MYND-TYPE DOMAIN-CONTAINING PROTEIN"/>
    <property type="match status" value="1"/>
</dbReference>
<name>A0AA35X597_GEOBA</name>
<proteinExistence type="predicted"/>
<feature type="region of interest" description="Disordered" evidence="1">
    <location>
        <begin position="116"/>
        <end position="147"/>
    </location>
</feature>
<keyword evidence="2" id="KW-0472">Membrane</keyword>
<keyword evidence="2" id="KW-1133">Transmembrane helix</keyword>
<accession>A0AA35X597</accession>
<reference evidence="3" key="1">
    <citation type="submission" date="2023-03" db="EMBL/GenBank/DDBJ databases">
        <authorList>
            <person name="Steffen K."/>
            <person name="Cardenas P."/>
        </authorList>
    </citation>
    <scope>NUCLEOTIDE SEQUENCE</scope>
</reference>
<dbReference type="PANTHER" id="PTHR12242">
    <property type="entry name" value="OS02G0130600 PROTEIN-RELATED"/>
    <property type="match status" value="1"/>
</dbReference>
<feature type="compositionally biased region" description="Polar residues" evidence="1">
    <location>
        <begin position="122"/>
        <end position="140"/>
    </location>
</feature>
<evidence type="ECO:0000256" key="1">
    <source>
        <dbReference type="SAM" id="MobiDB-lite"/>
    </source>
</evidence>
<dbReference type="Proteomes" id="UP001174909">
    <property type="component" value="Unassembled WGS sequence"/>
</dbReference>
<dbReference type="AlphaFoldDB" id="A0AA35X597"/>
<keyword evidence="2" id="KW-0812">Transmembrane</keyword>
<evidence type="ECO:0000313" key="4">
    <source>
        <dbReference type="Proteomes" id="UP001174909"/>
    </source>
</evidence>
<comment type="caution">
    <text evidence="3">The sequence shown here is derived from an EMBL/GenBank/DDBJ whole genome shotgun (WGS) entry which is preliminary data.</text>
</comment>
<evidence type="ECO:0000313" key="3">
    <source>
        <dbReference type="EMBL" id="CAI8038232.1"/>
    </source>
</evidence>
<sequence>MSKEEMEVRHHGSPYKPLALREHLRAQRFRLSHHDLRAFTSSWLPLPVFVAYRILLAVYLAGLTVAHIVDRRHTDGARWLIFITNWSFLLFLAATTLAAIMTLIFTMQPSKLVKSRRPRANTKISSDTKNSERAQTNNNGGDDINWL</sequence>
<feature type="transmembrane region" description="Helical" evidence="2">
    <location>
        <begin position="86"/>
        <end position="107"/>
    </location>
</feature>
<dbReference type="GO" id="GO:0016020">
    <property type="term" value="C:membrane"/>
    <property type="evidence" value="ECO:0007669"/>
    <property type="project" value="TreeGrafter"/>
</dbReference>